<dbReference type="PANTHER" id="PTHR32309:SF13">
    <property type="entry name" value="FERRIC ENTEROBACTIN TRANSPORT PROTEIN FEPE"/>
    <property type="match status" value="1"/>
</dbReference>
<evidence type="ECO:0000256" key="2">
    <source>
        <dbReference type="ARBA" id="ARBA00005132"/>
    </source>
</evidence>
<dbReference type="EMBL" id="JQCN01000010">
    <property type="protein sequence ID" value="KRO01319.1"/>
    <property type="molecule type" value="Genomic_DNA"/>
</dbReference>
<evidence type="ECO:0000313" key="15">
    <source>
        <dbReference type="Proteomes" id="UP000051886"/>
    </source>
</evidence>
<feature type="transmembrane region" description="Helical" evidence="12">
    <location>
        <begin position="24"/>
        <end position="46"/>
    </location>
</feature>
<evidence type="ECO:0000256" key="1">
    <source>
        <dbReference type="ARBA" id="ARBA00004651"/>
    </source>
</evidence>
<comment type="function">
    <text evidence="11">Required for CpsD phosphorylation. Involved in the regulation of capsular polysaccharide biosynthesis. May be part of a complex that directs the coordinated polymerization and export to the cell surface of the capsular polysaccharide.</text>
</comment>
<dbReference type="InterPro" id="IPR050445">
    <property type="entry name" value="Bact_polysacc_biosynth/exp"/>
</dbReference>
<reference evidence="14 15" key="1">
    <citation type="journal article" date="2015" name="Genome Announc.">
        <title>Expanding the biotechnology potential of lactobacilli through comparative genomics of 213 strains and associated genera.</title>
        <authorList>
            <person name="Sun Z."/>
            <person name="Harris H.M."/>
            <person name="McCann A."/>
            <person name="Guo C."/>
            <person name="Argimon S."/>
            <person name="Zhang W."/>
            <person name="Yang X."/>
            <person name="Jeffery I.B."/>
            <person name="Cooney J.C."/>
            <person name="Kagawa T.F."/>
            <person name="Liu W."/>
            <person name="Song Y."/>
            <person name="Salvetti E."/>
            <person name="Wrobel A."/>
            <person name="Rasinkangas P."/>
            <person name="Parkhill J."/>
            <person name="Rea M.C."/>
            <person name="O'Sullivan O."/>
            <person name="Ritari J."/>
            <person name="Douillard F.P."/>
            <person name="Paul Ross R."/>
            <person name="Yang R."/>
            <person name="Briner A.E."/>
            <person name="Felis G.E."/>
            <person name="de Vos W.M."/>
            <person name="Barrangou R."/>
            <person name="Klaenhammer T.R."/>
            <person name="Caufield P.W."/>
            <person name="Cui Y."/>
            <person name="Zhang H."/>
            <person name="O'Toole P.W."/>
        </authorList>
    </citation>
    <scope>NUCLEOTIDE SEQUENCE [LARGE SCALE GENOMIC DNA]</scope>
    <source>
        <strain evidence="14 15">NBRC 103219</strain>
    </source>
</reference>
<accession>A0A0R2LIT5</accession>
<dbReference type="GO" id="GO:0000271">
    <property type="term" value="P:polysaccharide biosynthetic process"/>
    <property type="evidence" value="ECO:0007669"/>
    <property type="project" value="UniProtKB-KW"/>
</dbReference>
<feature type="transmembrane region" description="Helical" evidence="12">
    <location>
        <begin position="180"/>
        <end position="201"/>
    </location>
</feature>
<keyword evidence="15" id="KW-1185">Reference proteome</keyword>
<comment type="similarity">
    <text evidence="3">Belongs to the CpsC/CapA family.</text>
</comment>
<keyword evidence="10" id="KW-0270">Exopolysaccharide synthesis</keyword>
<organism evidence="14 15">
    <name type="scientific">Ligilactobacillus pobuzihii</name>
    <dbReference type="NCBI Taxonomy" id="449659"/>
    <lineage>
        <taxon>Bacteria</taxon>
        <taxon>Bacillati</taxon>
        <taxon>Bacillota</taxon>
        <taxon>Bacilli</taxon>
        <taxon>Lactobacillales</taxon>
        <taxon>Lactobacillaceae</taxon>
        <taxon>Ligilactobacillus</taxon>
    </lineage>
</organism>
<evidence type="ECO:0000256" key="9">
    <source>
        <dbReference type="ARBA" id="ARBA00023136"/>
    </source>
</evidence>
<evidence type="ECO:0000313" key="14">
    <source>
        <dbReference type="EMBL" id="KRO01319.1"/>
    </source>
</evidence>
<feature type="domain" description="Polysaccharide chain length determinant N-terminal" evidence="13">
    <location>
        <begin position="11"/>
        <end position="98"/>
    </location>
</feature>
<evidence type="ECO:0000256" key="3">
    <source>
        <dbReference type="ARBA" id="ARBA00006683"/>
    </source>
</evidence>
<sequence>MNKNEKSKDIFDIKRFFLILKDKWVKIIFCGIVLGVLSLLISFFAITPKYEATIDLLVNQKSEDSNAEYTTQQADLQAINTYKDVLQKPIVLASVLKEAKQKNNYQGNIDTLKDSIEIENETSSQLLSVTVSDDNAYTAADIANSIGKIFTKKITKIMKVDNVTVVTRASADTKQVSPNVFLNTIIGFLFGILLGVIFYLAKELLDKSIHGTEFLAENLGLTNLGTVYHLKKSKRKFGTVTVINEHKGDEKIENRRRV</sequence>
<keyword evidence="7" id="KW-0972">Capsule biogenesis/degradation</keyword>
<evidence type="ECO:0000256" key="6">
    <source>
        <dbReference type="ARBA" id="ARBA00022692"/>
    </source>
</evidence>
<evidence type="ECO:0000256" key="8">
    <source>
        <dbReference type="ARBA" id="ARBA00022989"/>
    </source>
</evidence>
<protein>
    <recommendedName>
        <fullName evidence="4">Capsular polysaccharide biosynthesis protein CpsC</fullName>
    </recommendedName>
</protein>
<dbReference type="GO" id="GO:0005886">
    <property type="term" value="C:plasma membrane"/>
    <property type="evidence" value="ECO:0007669"/>
    <property type="project" value="UniProtKB-SubCell"/>
</dbReference>
<dbReference type="PATRIC" id="fig|449659.4.peg.393"/>
<evidence type="ECO:0000259" key="13">
    <source>
        <dbReference type="Pfam" id="PF02706"/>
    </source>
</evidence>
<keyword evidence="5" id="KW-1003">Cell membrane</keyword>
<evidence type="ECO:0000256" key="11">
    <source>
        <dbReference type="ARBA" id="ARBA00045736"/>
    </source>
</evidence>
<dbReference type="STRING" id="449659.IV66_GL000392"/>
<keyword evidence="8 12" id="KW-1133">Transmembrane helix</keyword>
<dbReference type="InterPro" id="IPR003856">
    <property type="entry name" value="LPS_length_determ_N"/>
</dbReference>
<keyword evidence="6 12" id="KW-0812">Transmembrane</keyword>
<evidence type="ECO:0000256" key="5">
    <source>
        <dbReference type="ARBA" id="ARBA00022475"/>
    </source>
</evidence>
<dbReference type="RefSeq" id="WP_017867127.1">
    <property type="nucleotide sequence ID" value="NZ_BJYB01000027.1"/>
</dbReference>
<keyword evidence="9 12" id="KW-0472">Membrane</keyword>
<evidence type="ECO:0000256" key="4">
    <source>
        <dbReference type="ARBA" id="ARBA00020739"/>
    </source>
</evidence>
<proteinExistence type="inferred from homology"/>
<dbReference type="PANTHER" id="PTHR32309">
    <property type="entry name" value="TYROSINE-PROTEIN KINASE"/>
    <property type="match status" value="1"/>
</dbReference>
<dbReference type="GO" id="GO:0004713">
    <property type="term" value="F:protein tyrosine kinase activity"/>
    <property type="evidence" value="ECO:0007669"/>
    <property type="project" value="TreeGrafter"/>
</dbReference>
<comment type="pathway">
    <text evidence="2">Capsule biogenesis; capsule polysaccharide biosynthesis.</text>
</comment>
<gene>
    <name evidence="14" type="ORF">IV66_GL000392</name>
</gene>
<dbReference type="Proteomes" id="UP000051886">
    <property type="component" value="Unassembled WGS sequence"/>
</dbReference>
<dbReference type="AlphaFoldDB" id="A0A0R2LIT5"/>
<dbReference type="OrthoDB" id="2360475at2"/>
<comment type="caution">
    <text evidence="14">The sequence shown here is derived from an EMBL/GenBank/DDBJ whole genome shotgun (WGS) entry which is preliminary data.</text>
</comment>
<name>A0A0R2LIT5_9LACO</name>
<evidence type="ECO:0000256" key="12">
    <source>
        <dbReference type="SAM" id="Phobius"/>
    </source>
</evidence>
<comment type="subcellular location">
    <subcellularLocation>
        <location evidence="1">Cell membrane</location>
        <topology evidence="1">Multi-pass membrane protein</topology>
    </subcellularLocation>
</comment>
<dbReference type="Pfam" id="PF02706">
    <property type="entry name" value="Wzz"/>
    <property type="match status" value="1"/>
</dbReference>
<evidence type="ECO:0000256" key="7">
    <source>
        <dbReference type="ARBA" id="ARBA00022903"/>
    </source>
</evidence>
<evidence type="ECO:0000256" key="10">
    <source>
        <dbReference type="ARBA" id="ARBA00023169"/>
    </source>
</evidence>